<dbReference type="CDD" id="cd04301">
    <property type="entry name" value="NAT_SF"/>
    <property type="match status" value="1"/>
</dbReference>
<dbReference type="KEGG" id="awd:AWOD_II_0734"/>
<evidence type="ECO:0000313" key="3">
    <source>
        <dbReference type="Proteomes" id="UP000032427"/>
    </source>
</evidence>
<reference evidence="3" key="1">
    <citation type="submission" date="2014-09" db="EMBL/GenBank/DDBJ databases">
        <authorList>
            <person name="Hjerde E."/>
        </authorList>
    </citation>
    <scope>NUCLEOTIDE SEQUENCE [LARGE SCALE GENOMIC DNA]</scope>
    <source>
        <strain evidence="3">06/09/139</strain>
    </source>
</reference>
<dbReference type="AlphaFoldDB" id="A0A090I753"/>
<sequence length="158" mass="18517">MELEAFEHKDYDLLTAWIDSEKLCYLWGGPAYKYPLTHEQIETHCKQLQVFPFLFTVENNPVGFVELYQVSVNEFRICRVFISPEYRGQNLAQTMLQLLIEKAQVNYKANLLTLGVFSHNKLAISCYEKLGFVEFEQVTNSLSFDGESWDLSRMEKRL</sequence>
<dbReference type="Pfam" id="PF00583">
    <property type="entry name" value="Acetyltransf_1"/>
    <property type="match status" value="1"/>
</dbReference>
<dbReference type="PROSITE" id="PS51186">
    <property type="entry name" value="GNAT"/>
    <property type="match status" value="1"/>
</dbReference>
<dbReference type="InterPro" id="IPR016181">
    <property type="entry name" value="Acyl_CoA_acyltransferase"/>
</dbReference>
<evidence type="ECO:0000313" key="2">
    <source>
        <dbReference type="EMBL" id="CED57366.1"/>
    </source>
</evidence>
<accession>A0A090I753</accession>
<evidence type="ECO:0000259" key="1">
    <source>
        <dbReference type="PROSITE" id="PS51186"/>
    </source>
</evidence>
<dbReference type="OrthoDB" id="326501at2"/>
<feature type="domain" description="N-acetyltransferase" evidence="1">
    <location>
        <begin position="1"/>
        <end position="158"/>
    </location>
</feature>
<dbReference type="PANTHER" id="PTHR43415">
    <property type="entry name" value="SPERMIDINE N(1)-ACETYLTRANSFERASE"/>
    <property type="match status" value="1"/>
</dbReference>
<keyword evidence="3" id="KW-1185">Reference proteome</keyword>
<dbReference type="PATRIC" id="fig|80852.17.peg.3515"/>
<dbReference type="PANTHER" id="PTHR43415:SF5">
    <property type="entry name" value="ACETYLTRANSFERASE"/>
    <property type="match status" value="1"/>
</dbReference>
<organism evidence="2 3">
    <name type="scientific">Aliivibrio wodanis</name>
    <dbReference type="NCBI Taxonomy" id="80852"/>
    <lineage>
        <taxon>Bacteria</taxon>
        <taxon>Pseudomonadati</taxon>
        <taxon>Pseudomonadota</taxon>
        <taxon>Gammaproteobacteria</taxon>
        <taxon>Vibrionales</taxon>
        <taxon>Vibrionaceae</taxon>
        <taxon>Aliivibrio</taxon>
    </lineage>
</organism>
<dbReference type="EMBL" id="LN554847">
    <property type="protein sequence ID" value="CED57366.1"/>
    <property type="molecule type" value="Genomic_DNA"/>
</dbReference>
<dbReference type="Proteomes" id="UP000032427">
    <property type="component" value="Chromosome 2"/>
</dbReference>
<proteinExistence type="predicted"/>
<dbReference type="HOGENOM" id="CLU_013985_3_2_6"/>
<dbReference type="Gene3D" id="3.40.630.30">
    <property type="match status" value="1"/>
</dbReference>
<dbReference type="GO" id="GO:0016747">
    <property type="term" value="F:acyltransferase activity, transferring groups other than amino-acyl groups"/>
    <property type="evidence" value="ECO:0007669"/>
    <property type="project" value="InterPro"/>
</dbReference>
<keyword evidence="2" id="KW-0808">Transferase</keyword>
<name>A0A090I753_9GAMM</name>
<protein>
    <submittedName>
        <fullName evidence="2">Acetyltransferase GCN5 family</fullName>
    </submittedName>
</protein>
<dbReference type="GeneID" id="28542981"/>
<dbReference type="InterPro" id="IPR000182">
    <property type="entry name" value="GNAT_dom"/>
</dbReference>
<gene>
    <name evidence="2" type="ORF">AWOD_II_0734</name>
</gene>
<dbReference type="SUPFAM" id="SSF55729">
    <property type="entry name" value="Acyl-CoA N-acyltransferases (Nat)"/>
    <property type="match status" value="1"/>
</dbReference>